<dbReference type="AlphaFoldDB" id="A0A1D2V9Q7"/>
<dbReference type="InParanoid" id="A0A1D2V9Q7"/>
<evidence type="ECO:0000256" key="3">
    <source>
        <dbReference type="ARBA" id="ARBA00022643"/>
    </source>
</evidence>
<evidence type="ECO:0000256" key="2">
    <source>
        <dbReference type="ARBA" id="ARBA00005979"/>
    </source>
</evidence>
<evidence type="ECO:0000256" key="1">
    <source>
        <dbReference type="ARBA" id="ARBA00001917"/>
    </source>
</evidence>
<dbReference type="PANTHER" id="PTHR22893">
    <property type="entry name" value="NADH OXIDOREDUCTASE-RELATED"/>
    <property type="match status" value="1"/>
</dbReference>
<organism evidence="5 6">
    <name type="scientific">Ascoidea rubescens DSM 1968</name>
    <dbReference type="NCBI Taxonomy" id="1344418"/>
    <lineage>
        <taxon>Eukaryota</taxon>
        <taxon>Fungi</taxon>
        <taxon>Dikarya</taxon>
        <taxon>Ascomycota</taxon>
        <taxon>Saccharomycotina</taxon>
        <taxon>Saccharomycetes</taxon>
        <taxon>Ascoideaceae</taxon>
        <taxon>Ascoidea</taxon>
    </lineage>
</organism>
<dbReference type="FunCoup" id="A0A1D2V9Q7">
    <property type="interactions" value="845"/>
</dbReference>
<reference evidence="6" key="1">
    <citation type="submission" date="2016-05" db="EMBL/GenBank/DDBJ databases">
        <title>Comparative genomics of biotechnologically important yeasts.</title>
        <authorList>
            <consortium name="DOE Joint Genome Institute"/>
            <person name="Riley R."/>
            <person name="Haridas S."/>
            <person name="Wolfe K.H."/>
            <person name="Lopes M.R."/>
            <person name="Hittinger C.T."/>
            <person name="Goker M."/>
            <person name="Salamov A."/>
            <person name="Wisecaver J."/>
            <person name="Long T.M."/>
            <person name="Aerts A.L."/>
            <person name="Barry K."/>
            <person name="Choi C."/>
            <person name="Clum A."/>
            <person name="Coughlan A.Y."/>
            <person name="Deshpande S."/>
            <person name="Douglass A.P."/>
            <person name="Hanson S.J."/>
            <person name="Klenk H.-P."/>
            <person name="Labutti K."/>
            <person name="Lapidus A."/>
            <person name="Lindquist E."/>
            <person name="Lipzen A."/>
            <person name="Meier-Kolthoff J.P."/>
            <person name="Ohm R.A."/>
            <person name="Otillar R.P."/>
            <person name="Pangilinan J."/>
            <person name="Peng Y."/>
            <person name="Rokas A."/>
            <person name="Rosa C.A."/>
            <person name="Scheuner C."/>
            <person name="Sibirny A.A."/>
            <person name="Slot J.C."/>
            <person name="Stielow J.B."/>
            <person name="Sun H."/>
            <person name="Kurtzman C.P."/>
            <person name="Blackwell M."/>
            <person name="Grigoriev I.V."/>
            <person name="Jeffries T.W."/>
        </authorList>
    </citation>
    <scope>NUCLEOTIDE SEQUENCE [LARGE SCALE GENOMIC DNA]</scope>
    <source>
        <strain evidence="6">DSM 1968</strain>
    </source>
</reference>
<dbReference type="GeneID" id="30962235"/>
<dbReference type="SUPFAM" id="SSF51395">
    <property type="entry name" value="FMN-linked oxidoreductases"/>
    <property type="match status" value="1"/>
</dbReference>
<evidence type="ECO:0000313" key="6">
    <source>
        <dbReference type="Proteomes" id="UP000095038"/>
    </source>
</evidence>
<proteinExistence type="inferred from homology"/>
<comment type="similarity">
    <text evidence="2">Belongs to the NADH:flavin oxidoreductase/NADH oxidase family.</text>
</comment>
<dbReference type="CDD" id="cd02933">
    <property type="entry name" value="OYE_like_FMN"/>
    <property type="match status" value="1"/>
</dbReference>
<dbReference type="GO" id="GO:0010181">
    <property type="term" value="F:FMN binding"/>
    <property type="evidence" value="ECO:0007669"/>
    <property type="project" value="InterPro"/>
</dbReference>
<dbReference type="GO" id="GO:0003959">
    <property type="term" value="F:NADPH dehydrogenase activity"/>
    <property type="evidence" value="ECO:0007669"/>
    <property type="project" value="TreeGrafter"/>
</dbReference>
<gene>
    <name evidence="5" type="ORF">ASCRUDRAFT_10460</name>
</gene>
<dbReference type="OrthoDB" id="276546at2759"/>
<name>A0A1D2V9Q7_9ASCO</name>
<evidence type="ECO:0000259" key="4">
    <source>
        <dbReference type="Pfam" id="PF00724"/>
    </source>
</evidence>
<sequence length="403" mass="44905">MSSLQTSNLFKPLTVSSSIVLKHRLVHAPTTRFRATKDHIPSNLQLKYYDDRSKTPGSLIITEATFISPAAGGYFHAPGIWSDKQVKGWRKIADKVHENGSFLALQLWALGRQAEPDILAAEKQKFVSSTDDIYLSTRSKKAAIKNNIPLKALTVPEIKQWTQDYATAAKNAISAGADIVELHGANGYLIDQFLQECTNKRSDEYGGSIENRAKFLLEIIDSIIEKIGDAKKVAIRLSPWSEFGGMAGITEDPNTLETFKYVFSEFQKRADNGKSLAYISIVEPSVNGHDDVVDSDSNSKSNNIFLDIWKGTVIRAGGYLSDPAHKSLLNDVNSNDRTLIAAGRYFLSNPDLVDRLRNKWPLTKYDRSTFYAFASNNGYNVWPTYNQKIDINEIKDQTSVALA</sequence>
<dbReference type="InterPro" id="IPR001155">
    <property type="entry name" value="OxRdtase_FMN_N"/>
</dbReference>
<keyword evidence="6" id="KW-1185">Reference proteome</keyword>
<dbReference type="RefSeq" id="XP_020044510.1">
    <property type="nucleotide sequence ID" value="XM_020188599.1"/>
</dbReference>
<dbReference type="InterPro" id="IPR013785">
    <property type="entry name" value="Aldolase_TIM"/>
</dbReference>
<dbReference type="PANTHER" id="PTHR22893:SF91">
    <property type="entry name" value="NADPH DEHYDROGENASE 2-RELATED"/>
    <property type="match status" value="1"/>
</dbReference>
<feature type="domain" description="NADH:flavin oxidoreductase/NADH oxidase N-terminal" evidence="4">
    <location>
        <begin position="8"/>
        <end position="360"/>
    </location>
</feature>
<dbReference type="InterPro" id="IPR045247">
    <property type="entry name" value="Oye-like"/>
</dbReference>
<dbReference type="Proteomes" id="UP000095038">
    <property type="component" value="Unassembled WGS sequence"/>
</dbReference>
<dbReference type="FunFam" id="3.20.20.70:FF:000138">
    <property type="entry name" value="NADPH dehydrogenase 1"/>
    <property type="match status" value="1"/>
</dbReference>
<dbReference type="EMBL" id="KV454494">
    <property type="protein sequence ID" value="ODV58203.1"/>
    <property type="molecule type" value="Genomic_DNA"/>
</dbReference>
<evidence type="ECO:0000313" key="5">
    <source>
        <dbReference type="EMBL" id="ODV58203.1"/>
    </source>
</evidence>
<dbReference type="STRING" id="1344418.A0A1D2V9Q7"/>
<comment type="cofactor">
    <cofactor evidence="1">
        <name>FMN</name>
        <dbReference type="ChEBI" id="CHEBI:58210"/>
    </cofactor>
</comment>
<dbReference type="Gene3D" id="3.20.20.70">
    <property type="entry name" value="Aldolase class I"/>
    <property type="match status" value="1"/>
</dbReference>
<dbReference type="GO" id="GO:0006915">
    <property type="term" value="P:apoptotic process"/>
    <property type="evidence" value="ECO:0007669"/>
    <property type="project" value="UniProtKB-ARBA"/>
</dbReference>
<protein>
    <submittedName>
        <fullName evidence="5">NADH:flavin oxidoreductase/NADH oxidase</fullName>
    </submittedName>
</protein>
<keyword evidence="3" id="KW-0288">FMN</keyword>
<dbReference type="Pfam" id="PF00724">
    <property type="entry name" value="Oxidored_FMN"/>
    <property type="match status" value="1"/>
</dbReference>
<accession>A0A1D2V9Q7</accession>
<keyword evidence="3" id="KW-0285">Flavoprotein</keyword>